<dbReference type="InterPro" id="IPR050952">
    <property type="entry name" value="TRIM-NHL_E3_ligases"/>
</dbReference>
<evidence type="ECO:0000313" key="6">
    <source>
        <dbReference type="Proteomes" id="UP000663836"/>
    </source>
</evidence>
<dbReference type="PANTHER" id="PTHR24104">
    <property type="entry name" value="E3 UBIQUITIN-PROTEIN LIGASE NHLRC1-RELATED"/>
    <property type="match status" value="1"/>
</dbReference>
<evidence type="ECO:0000259" key="4">
    <source>
        <dbReference type="Pfam" id="PF13908"/>
    </source>
</evidence>
<dbReference type="AlphaFoldDB" id="A0A819KBL4"/>
<dbReference type="Proteomes" id="UP000663836">
    <property type="component" value="Unassembled WGS sequence"/>
</dbReference>
<dbReference type="Pfam" id="PF01436">
    <property type="entry name" value="NHL"/>
    <property type="match status" value="2"/>
</dbReference>
<feature type="repeat" description="NHL" evidence="2">
    <location>
        <begin position="456"/>
        <end position="487"/>
    </location>
</feature>
<dbReference type="CDD" id="cd05819">
    <property type="entry name" value="NHL"/>
    <property type="match status" value="1"/>
</dbReference>
<name>A0A819KBL4_9BILA</name>
<dbReference type="Pfam" id="PF13908">
    <property type="entry name" value="Shisa_N"/>
    <property type="match status" value="1"/>
</dbReference>
<evidence type="ECO:0000256" key="1">
    <source>
        <dbReference type="ARBA" id="ARBA00022737"/>
    </source>
</evidence>
<evidence type="ECO:0000256" key="3">
    <source>
        <dbReference type="SAM" id="Phobius"/>
    </source>
</evidence>
<keyword evidence="1" id="KW-0677">Repeat</keyword>
<organism evidence="5 6">
    <name type="scientific">Rotaria sordida</name>
    <dbReference type="NCBI Taxonomy" id="392033"/>
    <lineage>
        <taxon>Eukaryota</taxon>
        <taxon>Metazoa</taxon>
        <taxon>Spiralia</taxon>
        <taxon>Gnathifera</taxon>
        <taxon>Rotifera</taxon>
        <taxon>Eurotatoria</taxon>
        <taxon>Bdelloidea</taxon>
        <taxon>Philodinida</taxon>
        <taxon>Philodinidae</taxon>
        <taxon>Rotaria</taxon>
    </lineage>
</organism>
<comment type="caution">
    <text evidence="5">The sequence shown here is derived from an EMBL/GenBank/DDBJ whole genome shotgun (WGS) entry which is preliminary data.</text>
</comment>
<proteinExistence type="predicted"/>
<dbReference type="InterPro" id="IPR053891">
    <property type="entry name" value="Shisa_N"/>
</dbReference>
<feature type="transmembrane region" description="Helical" evidence="3">
    <location>
        <begin position="6"/>
        <end position="23"/>
    </location>
</feature>
<dbReference type="InterPro" id="IPR011042">
    <property type="entry name" value="6-blade_b-propeller_TolB-like"/>
</dbReference>
<gene>
    <name evidence="5" type="ORF">JBS370_LOCUS23099</name>
</gene>
<feature type="repeat" description="NHL" evidence="2">
    <location>
        <begin position="236"/>
        <end position="272"/>
    </location>
</feature>
<dbReference type="Gene3D" id="2.120.10.30">
    <property type="entry name" value="TolB, C-terminal domain"/>
    <property type="match status" value="3"/>
</dbReference>
<protein>
    <recommendedName>
        <fullName evidence="4">Shisa N-terminal domain-containing protein</fullName>
    </recommendedName>
</protein>
<dbReference type="PROSITE" id="PS51257">
    <property type="entry name" value="PROKAR_LIPOPROTEIN"/>
    <property type="match status" value="1"/>
</dbReference>
<dbReference type="SUPFAM" id="SSF101898">
    <property type="entry name" value="NHL repeat"/>
    <property type="match status" value="1"/>
</dbReference>
<dbReference type="InterPro" id="IPR001258">
    <property type="entry name" value="NHL_repeat"/>
</dbReference>
<reference evidence="5" key="1">
    <citation type="submission" date="2021-02" db="EMBL/GenBank/DDBJ databases">
        <authorList>
            <person name="Nowell W R."/>
        </authorList>
    </citation>
    <scope>NUCLEOTIDE SEQUENCE</scope>
</reference>
<dbReference type="GO" id="GO:0043161">
    <property type="term" value="P:proteasome-mediated ubiquitin-dependent protein catabolic process"/>
    <property type="evidence" value="ECO:0007669"/>
    <property type="project" value="TreeGrafter"/>
</dbReference>
<dbReference type="GO" id="GO:0008270">
    <property type="term" value="F:zinc ion binding"/>
    <property type="evidence" value="ECO:0007669"/>
    <property type="project" value="UniProtKB-KW"/>
</dbReference>
<sequence length="489" mass="53859">MRDNHLFRWFYILFFISFLFSSCTDGKGFGGARGGGGIGGGSSNMKKGSRFKSNAMSFGAGALGGIAAYSLMRSMSHSYYSRPGYYNPGYGTGETCVNNEDMNGTRFGQFRCPLNGFPIEAKYCCGEYGKQYCCIRENNSAAFRGASNFGWILLLIITKDRYMATTTGKISRVKCKKPRKRVKSGERSLTFCFDHINEHRNELSKQLAPVVPNASLNTSTKWMQNGITVAGGNGQGSEVHQLSNPWGLYVDDDQTIYIADFSNHRIVAWKCDETTGRIVAGGNGPGNRLDQLNGPRVVRWPRQNGSNGETIVSNVGCLGLTMDHDGFLYVSDRDKHAVRRYQIGENQGTVVAGANGQGNRLDQLSQPRYVFVDRDHSVYVLDDSNHRVMKWMKDAKQGIVVAGTQDSSYPYGIVVDQSGTVYVAECLNHRITRWSQGATQGSVIVGGNGQGSQSNQFSSPIGLSFDREGNLYVSDNGNNRVQKFNIDQN</sequence>
<dbReference type="PANTHER" id="PTHR24104:SF25">
    <property type="entry name" value="PROTEIN LIN-41"/>
    <property type="match status" value="1"/>
</dbReference>
<dbReference type="GO" id="GO:0000209">
    <property type="term" value="P:protein polyubiquitination"/>
    <property type="evidence" value="ECO:0007669"/>
    <property type="project" value="TreeGrafter"/>
</dbReference>
<dbReference type="EMBL" id="CAJOBD010003351">
    <property type="protein sequence ID" value="CAF3942938.1"/>
    <property type="molecule type" value="Genomic_DNA"/>
</dbReference>
<accession>A0A819KBL4</accession>
<keyword evidence="3" id="KW-0812">Transmembrane</keyword>
<keyword evidence="3" id="KW-0472">Membrane</keyword>
<feature type="domain" description="Shisa N-terminal" evidence="4">
    <location>
        <begin position="93"/>
        <end position="139"/>
    </location>
</feature>
<evidence type="ECO:0000313" key="5">
    <source>
        <dbReference type="EMBL" id="CAF3942938.1"/>
    </source>
</evidence>
<dbReference type="GO" id="GO:0061630">
    <property type="term" value="F:ubiquitin protein ligase activity"/>
    <property type="evidence" value="ECO:0007669"/>
    <property type="project" value="TreeGrafter"/>
</dbReference>
<evidence type="ECO:0000256" key="2">
    <source>
        <dbReference type="PROSITE-ProRule" id="PRU00504"/>
    </source>
</evidence>
<dbReference type="PROSITE" id="PS51125">
    <property type="entry name" value="NHL"/>
    <property type="match status" value="2"/>
</dbReference>
<keyword evidence="3" id="KW-1133">Transmembrane helix</keyword>